<evidence type="ECO:0000259" key="5">
    <source>
        <dbReference type="PROSITE" id="PS51272"/>
    </source>
</evidence>
<comment type="caution">
    <text evidence="6">The sequence shown here is derived from an EMBL/GenBank/DDBJ whole genome shotgun (WGS) entry which is preliminary data.</text>
</comment>
<evidence type="ECO:0000256" key="4">
    <source>
        <dbReference type="ARBA" id="ARBA00023326"/>
    </source>
</evidence>
<name>A0A3D9QVU2_9BACL</name>
<feature type="domain" description="SLH" evidence="5">
    <location>
        <begin position="366"/>
        <end position="425"/>
    </location>
</feature>
<evidence type="ECO:0000256" key="2">
    <source>
        <dbReference type="ARBA" id="ARBA00023001"/>
    </source>
</evidence>
<keyword evidence="4" id="KW-0624">Polysaccharide degradation</keyword>
<keyword evidence="1" id="KW-0732">Signal</keyword>
<dbReference type="Proteomes" id="UP000256304">
    <property type="component" value="Unassembled WGS sequence"/>
</dbReference>
<proteinExistence type="predicted"/>
<dbReference type="Pfam" id="PF03442">
    <property type="entry name" value="CBM_X2"/>
    <property type="match status" value="1"/>
</dbReference>
<dbReference type="AlphaFoldDB" id="A0A3D9QVU2"/>
<keyword evidence="3" id="KW-0119">Carbohydrate metabolism</keyword>
<dbReference type="GO" id="GO:0030245">
    <property type="term" value="P:cellulose catabolic process"/>
    <property type="evidence" value="ECO:0007669"/>
    <property type="project" value="UniProtKB-KW"/>
</dbReference>
<dbReference type="PANTHER" id="PTHR43308:SF5">
    <property type="entry name" value="S-LAYER PROTEIN _ PEPTIDOGLYCAN ENDO-BETA-N-ACETYLGLUCOSAMINIDASE"/>
    <property type="match status" value="1"/>
</dbReference>
<dbReference type="InterPro" id="IPR013783">
    <property type="entry name" value="Ig-like_fold"/>
</dbReference>
<evidence type="ECO:0000313" key="6">
    <source>
        <dbReference type="EMBL" id="REE67346.1"/>
    </source>
</evidence>
<feature type="domain" description="SLH" evidence="5">
    <location>
        <begin position="302"/>
        <end position="365"/>
    </location>
</feature>
<dbReference type="Gene3D" id="2.60.40.10">
    <property type="entry name" value="Immunoglobulins"/>
    <property type="match status" value="1"/>
</dbReference>
<dbReference type="EMBL" id="QTTN01000043">
    <property type="protein sequence ID" value="REE67346.1"/>
    <property type="molecule type" value="Genomic_DNA"/>
</dbReference>
<dbReference type="InterPro" id="IPR005102">
    <property type="entry name" value="Carbo-bd_X2"/>
</dbReference>
<dbReference type="InterPro" id="IPR001119">
    <property type="entry name" value="SLH_dom"/>
</dbReference>
<dbReference type="SUPFAM" id="SSF81296">
    <property type="entry name" value="E set domains"/>
    <property type="match status" value="1"/>
</dbReference>
<dbReference type="InterPro" id="IPR051465">
    <property type="entry name" value="Cell_Envelope_Struct_Comp"/>
</dbReference>
<keyword evidence="7" id="KW-1185">Reference proteome</keyword>
<evidence type="ECO:0000313" key="7">
    <source>
        <dbReference type="Proteomes" id="UP000256304"/>
    </source>
</evidence>
<dbReference type="InterPro" id="IPR014756">
    <property type="entry name" value="Ig_E-set"/>
</dbReference>
<accession>A0A3D9QVU2</accession>
<dbReference type="Pfam" id="PF00395">
    <property type="entry name" value="SLH"/>
    <property type="match status" value="3"/>
</dbReference>
<evidence type="ECO:0000256" key="1">
    <source>
        <dbReference type="ARBA" id="ARBA00022729"/>
    </source>
</evidence>
<keyword evidence="2" id="KW-0136">Cellulose degradation</keyword>
<gene>
    <name evidence="6" type="ORF">A8990_14351</name>
</gene>
<dbReference type="RefSeq" id="WP_181909787.1">
    <property type="nucleotide sequence ID" value="NZ_QTTN01000043.1"/>
</dbReference>
<feature type="domain" description="SLH" evidence="5">
    <location>
        <begin position="431"/>
        <end position="491"/>
    </location>
</feature>
<dbReference type="PROSITE" id="PS51272">
    <property type="entry name" value="SLH"/>
    <property type="match status" value="3"/>
</dbReference>
<feature type="non-terminal residue" evidence="6">
    <location>
        <position position="1"/>
    </location>
</feature>
<sequence length="491" mass="52787">GNTLSGIANGAASLVSGTDYSVSGNTVTIKKAYLATQPVGTTSLTFTFSAGATQTLNISISNTIQTYPAPSGSNERLGAVVLLNGKPFTIGRLTESVRNGQTVTTVRVDGEAIHNLLAAQGMNPLVTIPIDGNSDVVIGELSEQLVRELQGYGAVLQIKSRVGSYTIPAEQIDLGTIETQLGGVKEPENVVLQVEIANSTSEMQRTAEQAAKSNQFQLVLPLVNFAVRGTVNDISVELSNFTSYVERSIILPEGFDLNHITTGVVIESDGSVRHVPTKVTLIDGRYHAVINSLSNSNYAIVWHPRSYSDTTGHWAEMSIQDLGSRMIIEGEGDDHFIPNTPITRAEFATSLVRALGLQLVHGASPFNDVDVKDWYNVTVDTAIRYHLADGFEDGTFRPGDAITREQAMTMLSNAMAYTGRKVKVVETSESLSVFRDSSAISPWAANGVIDCLNQGIVKGRSVQELAPQGYITRAEAATMIQRLLQQADLID</sequence>
<organism evidence="6 7">
    <name type="scientific">Paenibacillus taihuensis</name>
    <dbReference type="NCBI Taxonomy" id="1156355"/>
    <lineage>
        <taxon>Bacteria</taxon>
        <taxon>Bacillati</taxon>
        <taxon>Bacillota</taxon>
        <taxon>Bacilli</taxon>
        <taxon>Bacillales</taxon>
        <taxon>Paenibacillaceae</taxon>
        <taxon>Paenibacillus</taxon>
    </lineage>
</organism>
<reference evidence="6 7" key="1">
    <citation type="submission" date="2018-08" db="EMBL/GenBank/DDBJ databases">
        <title>Genomic Encyclopedia of Type Strains, Phase III (KMG-III): the genomes of soil and plant-associated and newly described type strains.</title>
        <authorList>
            <person name="Whitman W."/>
        </authorList>
    </citation>
    <scope>NUCLEOTIDE SEQUENCE [LARGE SCALE GENOMIC DNA]</scope>
    <source>
        <strain evidence="6 7">CGMCC 1.10966</strain>
    </source>
</reference>
<protein>
    <submittedName>
        <fullName evidence="6">S-layer family protein</fullName>
    </submittedName>
</protein>
<dbReference type="PANTHER" id="PTHR43308">
    <property type="entry name" value="OUTER MEMBRANE PROTEIN ALPHA-RELATED"/>
    <property type="match status" value="1"/>
</dbReference>
<evidence type="ECO:0000256" key="3">
    <source>
        <dbReference type="ARBA" id="ARBA00023277"/>
    </source>
</evidence>